<sequence>MLRTSKFIKIDDLHNIMLQRFDARLIFVLLLKCGMLSAQVPAFGKCPEYLGLWYEAEKYPFVFEIAGKCITATYDKMENGDVSVVNRQINRFTGSEGRVSGSATIISPGKLSVRFSSLPTPANNIEANYWVLDTDYSTFAVVYSCRDLGIMSGKTLQKAYAVLDKNRVTKTYLMRTDQYNCNVENASYPPPEELF</sequence>
<gene>
    <name evidence="2" type="primary">APOD_0</name>
    <name evidence="2" type="ORF">Bhyg_01744</name>
</gene>
<name>A0A9Q0NBP1_9DIPT</name>
<evidence type="ECO:0000259" key="1">
    <source>
        <dbReference type="Pfam" id="PF08212"/>
    </source>
</evidence>
<protein>
    <submittedName>
        <fullName evidence="2">Apolipoprotein D</fullName>
    </submittedName>
</protein>
<comment type="caution">
    <text evidence="2">The sequence shown here is derived from an EMBL/GenBank/DDBJ whole genome shotgun (WGS) entry which is preliminary data.</text>
</comment>
<proteinExistence type="predicted"/>
<dbReference type="SUPFAM" id="SSF50814">
    <property type="entry name" value="Lipocalins"/>
    <property type="match status" value="1"/>
</dbReference>
<feature type="domain" description="Lipocalin/cytosolic fatty-acid binding" evidence="1">
    <location>
        <begin position="48"/>
        <end position="148"/>
    </location>
</feature>
<dbReference type="Proteomes" id="UP001151699">
    <property type="component" value="Chromosome A"/>
</dbReference>
<evidence type="ECO:0000313" key="2">
    <source>
        <dbReference type="EMBL" id="KAJ6646531.1"/>
    </source>
</evidence>
<dbReference type="GO" id="GO:0005737">
    <property type="term" value="C:cytoplasm"/>
    <property type="evidence" value="ECO:0007669"/>
    <property type="project" value="TreeGrafter"/>
</dbReference>
<dbReference type="GO" id="GO:0000302">
    <property type="term" value="P:response to reactive oxygen species"/>
    <property type="evidence" value="ECO:0007669"/>
    <property type="project" value="TreeGrafter"/>
</dbReference>
<dbReference type="EMBL" id="WJQU01000001">
    <property type="protein sequence ID" value="KAJ6646531.1"/>
    <property type="molecule type" value="Genomic_DNA"/>
</dbReference>
<dbReference type="Gene3D" id="2.40.128.20">
    <property type="match status" value="1"/>
</dbReference>
<accession>A0A9Q0NBP1</accession>
<dbReference type="OrthoDB" id="565904at2759"/>
<dbReference type="PANTHER" id="PTHR10612:SF34">
    <property type="entry name" value="APOLIPOPROTEIN D"/>
    <property type="match status" value="1"/>
</dbReference>
<evidence type="ECO:0000313" key="3">
    <source>
        <dbReference type="Proteomes" id="UP001151699"/>
    </source>
</evidence>
<keyword evidence="3" id="KW-1185">Reference proteome</keyword>
<dbReference type="AlphaFoldDB" id="A0A9Q0NBP1"/>
<dbReference type="InterPro" id="IPR000566">
    <property type="entry name" value="Lipocln_cytosolic_FA-bd_dom"/>
</dbReference>
<dbReference type="InterPro" id="IPR012674">
    <property type="entry name" value="Calycin"/>
</dbReference>
<reference evidence="2" key="1">
    <citation type="submission" date="2022-07" db="EMBL/GenBank/DDBJ databases">
        <authorList>
            <person name="Trinca V."/>
            <person name="Uliana J.V.C."/>
            <person name="Torres T.T."/>
            <person name="Ward R.J."/>
            <person name="Monesi N."/>
        </authorList>
    </citation>
    <scope>NUCLEOTIDE SEQUENCE</scope>
    <source>
        <strain evidence="2">HSMRA1968</strain>
        <tissue evidence="2">Whole embryos</tissue>
    </source>
</reference>
<dbReference type="Pfam" id="PF08212">
    <property type="entry name" value="Lipocalin_2"/>
    <property type="match status" value="1"/>
</dbReference>
<organism evidence="2 3">
    <name type="scientific">Pseudolycoriella hygida</name>
    <dbReference type="NCBI Taxonomy" id="35572"/>
    <lineage>
        <taxon>Eukaryota</taxon>
        <taxon>Metazoa</taxon>
        <taxon>Ecdysozoa</taxon>
        <taxon>Arthropoda</taxon>
        <taxon>Hexapoda</taxon>
        <taxon>Insecta</taxon>
        <taxon>Pterygota</taxon>
        <taxon>Neoptera</taxon>
        <taxon>Endopterygota</taxon>
        <taxon>Diptera</taxon>
        <taxon>Nematocera</taxon>
        <taxon>Sciaroidea</taxon>
        <taxon>Sciaridae</taxon>
        <taxon>Pseudolycoriella</taxon>
    </lineage>
</organism>
<dbReference type="PANTHER" id="PTHR10612">
    <property type="entry name" value="APOLIPOPROTEIN D"/>
    <property type="match status" value="1"/>
</dbReference>
<dbReference type="GO" id="GO:0006629">
    <property type="term" value="P:lipid metabolic process"/>
    <property type="evidence" value="ECO:0007669"/>
    <property type="project" value="TreeGrafter"/>
</dbReference>